<accession>A0A1N6YWW9</accession>
<sequence length="115" mass="13468">MGNIKYSIASTVDEFENLKKLVDDVFDGEVKELADDLFYKSSNRNKNIYFYAYDETNNKYVGILSLIDVALKLFLGEKTMNEINSFLPDCQVIQEYKDLINIIFPEMSSHFYMNY</sequence>
<reference evidence="2" key="1">
    <citation type="submission" date="2017-01" db="EMBL/GenBank/DDBJ databases">
        <authorList>
            <person name="Varghese N."/>
            <person name="Submissions S."/>
        </authorList>
    </citation>
    <scope>NUCLEOTIDE SEQUENCE [LARGE SCALE GENOMIC DNA]</scope>
    <source>
        <strain evidence="2">ATCC 700103</strain>
    </source>
</reference>
<evidence type="ECO:0000313" key="2">
    <source>
        <dbReference type="Proteomes" id="UP000185669"/>
    </source>
</evidence>
<dbReference type="STRING" id="56779.SAMN05421834_11583"/>
<gene>
    <name evidence="1" type="ORF">SAMN05421834_11583</name>
</gene>
<dbReference type="EMBL" id="FTNC01000015">
    <property type="protein sequence ID" value="SIR19113.1"/>
    <property type="molecule type" value="Genomic_DNA"/>
</dbReference>
<dbReference type="RefSeq" id="WP_076545449.1">
    <property type="nucleotide sequence ID" value="NZ_FTNC01000015.1"/>
</dbReference>
<organism evidence="1 2">
    <name type="scientific">Halanaerobium kushneri</name>
    <dbReference type="NCBI Taxonomy" id="56779"/>
    <lineage>
        <taxon>Bacteria</taxon>
        <taxon>Bacillati</taxon>
        <taxon>Bacillota</taxon>
        <taxon>Clostridia</taxon>
        <taxon>Halanaerobiales</taxon>
        <taxon>Halanaerobiaceae</taxon>
        <taxon>Halanaerobium</taxon>
    </lineage>
</organism>
<dbReference type="AlphaFoldDB" id="A0A1N6YWW9"/>
<evidence type="ECO:0000313" key="1">
    <source>
        <dbReference type="EMBL" id="SIR19113.1"/>
    </source>
</evidence>
<dbReference type="Proteomes" id="UP000185669">
    <property type="component" value="Unassembled WGS sequence"/>
</dbReference>
<protein>
    <submittedName>
        <fullName evidence="1">Uncharacterized protein</fullName>
    </submittedName>
</protein>
<proteinExistence type="predicted"/>
<keyword evidence="2" id="KW-1185">Reference proteome</keyword>
<name>A0A1N6YWW9_9FIRM</name>